<evidence type="ECO:0008006" key="3">
    <source>
        <dbReference type="Google" id="ProtNLM"/>
    </source>
</evidence>
<evidence type="ECO:0000313" key="2">
    <source>
        <dbReference type="EMBL" id="CAA2103419.1"/>
    </source>
</evidence>
<keyword evidence="1" id="KW-1133">Transmembrane helix</keyword>
<evidence type="ECO:0000256" key="1">
    <source>
        <dbReference type="SAM" id="Phobius"/>
    </source>
</evidence>
<dbReference type="Pfam" id="PF05675">
    <property type="entry name" value="DUF817"/>
    <property type="match status" value="1"/>
</dbReference>
<protein>
    <recommendedName>
        <fullName evidence="3">DUF817 domain-containing protein</fullName>
    </recommendedName>
</protein>
<feature type="transmembrane region" description="Helical" evidence="1">
    <location>
        <begin position="98"/>
        <end position="118"/>
    </location>
</feature>
<keyword evidence="1" id="KW-0812">Transmembrane</keyword>
<feature type="transmembrane region" description="Helical" evidence="1">
    <location>
        <begin position="42"/>
        <end position="61"/>
    </location>
</feature>
<reference evidence="2" key="1">
    <citation type="submission" date="2019-12" db="EMBL/GenBank/DDBJ databases">
        <authorList>
            <person name="Cremers G."/>
        </authorList>
    </citation>
    <scope>NUCLEOTIDE SEQUENCE</scope>
    <source>
        <strain evidence="2">Mbul1</strain>
    </source>
</reference>
<proteinExistence type="predicted"/>
<gene>
    <name evidence="2" type="ORF">MBUL_02186</name>
</gene>
<dbReference type="InterPro" id="IPR008535">
    <property type="entry name" value="DUF817"/>
</dbReference>
<organism evidence="2">
    <name type="scientific">Methylobacterium bullatum</name>
    <dbReference type="NCBI Taxonomy" id="570505"/>
    <lineage>
        <taxon>Bacteria</taxon>
        <taxon>Pseudomonadati</taxon>
        <taxon>Pseudomonadota</taxon>
        <taxon>Alphaproteobacteria</taxon>
        <taxon>Hyphomicrobiales</taxon>
        <taxon>Methylobacteriaceae</taxon>
        <taxon>Methylobacterium</taxon>
    </lineage>
</organism>
<name>A0A679ISS7_9HYPH</name>
<feature type="transmembrane region" description="Helical" evidence="1">
    <location>
        <begin position="138"/>
        <end position="156"/>
    </location>
</feature>
<dbReference type="EMBL" id="LR743504">
    <property type="protein sequence ID" value="CAA2103419.1"/>
    <property type="molecule type" value="Genomic_DNA"/>
</dbReference>
<sequence>MPVRRAAVRPPDRQLPALSRPGHDTYIARVWRLFDFRFTHHPGTGATLLLAAAIYVNFFTHHYILDIRLGLFAATTVLFGRTWMYFKVWRVRRQMPLLLGLLLRALFIWLAENIGTGTRVWLYPNQVSTWAMVSWHKLGAWYLLMLVSYVLVTLVTKPEVYRHGETGRGKYK</sequence>
<dbReference type="AlphaFoldDB" id="A0A679ISS7"/>
<keyword evidence="1" id="KW-0472">Membrane</keyword>
<feature type="transmembrane region" description="Helical" evidence="1">
    <location>
        <begin position="67"/>
        <end position="86"/>
    </location>
</feature>
<accession>A0A679ISS7</accession>